<name>A0A1F5JYH8_9BACT</name>
<dbReference type="Pfam" id="PF01370">
    <property type="entry name" value="Epimerase"/>
    <property type="match status" value="1"/>
</dbReference>
<dbReference type="PANTHER" id="PTHR43000">
    <property type="entry name" value="DTDP-D-GLUCOSE 4,6-DEHYDRATASE-RELATED"/>
    <property type="match status" value="1"/>
</dbReference>
<organism evidence="3 4">
    <name type="scientific">Candidatus Daviesbacteria bacterium RIFCSPHIGHO2_02_FULL_41_10</name>
    <dbReference type="NCBI Taxonomy" id="1797774"/>
    <lineage>
        <taxon>Bacteria</taxon>
        <taxon>Candidatus Daviesiibacteriota</taxon>
    </lineage>
</organism>
<dbReference type="PRINTS" id="PR01713">
    <property type="entry name" value="NUCEPIMERASE"/>
</dbReference>
<proteinExistence type="inferred from homology"/>
<dbReference type="Proteomes" id="UP000177258">
    <property type="component" value="Unassembled WGS sequence"/>
</dbReference>
<feature type="domain" description="NAD-dependent epimerase/dehydratase" evidence="2">
    <location>
        <begin position="7"/>
        <end position="239"/>
    </location>
</feature>
<comment type="caution">
    <text evidence="3">The sequence shown here is derived from an EMBL/GenBank/DDBJ whole genome shotgun (WGS) entry which is preliminary data.</text>
</comment>
<sequence>MKMQTPILVTGASGFVGANLLRRLIEETPSQKIHVLLRKNSNTWRINDVLKKITVRVVDLRSQSATNQLLRKIKPKTIFHLATHGAYSYQQHDEKEILETNIICTFNLMQACLKIGFDCFINTGTSSEYGINQKPMKEKDMLIPITPYGVSKAWVTQYCKYLALAQKIPVTTLRLFGVYGFYEPRGRLVPNLILSLLKKEQPTLIASNFARDFVFVGDVVDAYLSAVENHSKEAVFNIGSGTKTTLNEIFNMIRKIMKVGIEPIIDNSINDSFDPNQRIADIKLAKTQLGWQPKTNISDGLQQTVDWFKNNISLYR</sequence>
<protein>
    <recommendedName>
        <fullName evidence="2">NAD-dependent epimerase/dehydratase domain-containing protein</fullName>
    </recommendedName>
</protein>
<reference evidence="3 4" key="1">
    <citation type="journal article" date="2016" name="Nat. Commun.">
        <title>Thousands of microbial genomes shed light on interconnected biogeochemical processes in an aquifer system.</title>
        <authorList>
            <person name="Anantharaman K."/>
            <person name="Brown C.T."/>
            <person name="Hug L.A."/>
            <person name="Sharon I."/>
            <person name="Castelle C.J."/>
            <person name="Probst A.J."/>
            <person name="Thomas B.C."/>
            <person name="Singh A."/>
            <person name="Wilkins M.J."/>
            <person name="Karaoz U."/>
            <person name="Brodie E.L."/>
            <person name="Williams K.H."/>
            <person name="Hubbard S.S."/>
            <person name="Banfield J.F."/>
        </authorList>
    </citation>
    <scope>NUCLEOTIDE SEQUENCE [LARGE SCALE GENOMIC DNA]</scope>
</reference>
<dbReference type="Gene3D" id="3.40.50.720">
    <property type="entry name" value="NAD(P)-binding Rossmann-like Domain"/>
    <property type="match status" value="1"/>
</dbReference>
<evidence type="ECO:0000259" key="2">
    <source>
        <dbReference type="Pfam" id="PF01370"/>
    </source>
</evidence>
<dbReference type="AlphaFoldDB" id="A0A1F5JYH8"/>
<dbReference type="SUPFAM" id="SSF51735">
    <property type="entry name" value="NAD(P)-binding Rossmann-fold domains"/>
    <property type="match status" value="1"/>
</dbReference>
<comment type="similarity">
    <text evidence="1">Belongs to the NAD(P)-dependent epimerase/dehydratase family.</text>
</comment>
<dbReference type="InterPro" id="IPR036291">
    <property type="entry name" value="NAD(P)-bd_dom_sf"/>
</dbReference>
<evidence type="ECO:0000313" key="4">
    <source>
        <dbReference type="Proteomes" id="UP000177258"/>
    </source>
</evidence>
<accession>A0A1F5JYH8</accession>
<dbReference type="InterPro" id="IPR001509">
    <property type="entry name" value="Epimerase_deHydtase"/>
</dbReference>
<gene>
    <name evidence="3" type="ORF">A3D83_01305</name>
</gene>
<evidence type="ECO:0000313" key="3">
    <source>
        <dbReference type="EMBL" id="OGE33590.1"/>
    </source>
</evidence>
<dbReference type="EMBL" id="MFDB01000008">
    <property type="protein sequence ID" value="OGE33590.1"/>
    <property type="molecule type" value="Genomic_DNA"/>
</dbReference>
<evidence type="ECO:0000256" key="1">
    <source>
        <dbReference type="ARBA" id="ARBA00007637"/>
    </source>
</evidence>